<sequence length="201" mass="22803">MSENAVTTTAKKAGQKVKVTFKTITDPARRRVGVAVLVGIIAGIFSGIIKFGWEVPFPPRTPERNSTNPPQALLEQIFGMSPETSHATYSYLGNDLPYMSFIIHFSFAIFFAVLYCVVAEYWPKIKLWQGVVFGIVLDILFHVIIMPDMGIVPAPWNQPFGEHFSEFFGHIIWLWSIELVRRDLRNRITGEPDAEYPVEAR</sequence>
<dbReference type="RefSeq" id="WP_303952521.1">
    <property type="nucleotide sequence ID" value="NZ_JAGZXI010000005.1"/>
</dbReference>
<proteinExistence type="predicted"/>
<evidence type="ECO:0000313" key="2">
    <source>
        <dbReference type="EMBL" id="MBS6634868.1"/>
    </source>
</evidence>
<protein>
    <submittedName>
        <fullName evidence="2">YagU family protein</fullName>
    </submittedName>
</protein>
<dbReference type="Pfam" id="PF07274">
    <property type="entry name" value="DUF1440"/>
    <property type="match status" value="1"/>
</dbReference>
<feature type="transmembrane region" description="Helical" evidence="1">
    <location>
        <begin position="98"/>
        <end position="118"/>
    </location>
</feature>
<keyword evidence="1" id="KW-0812">Transmembrane</keyword>
<keyword evidence="1" id="KW-0472">Membrane</keyword>
<reference evidence="2" key="1">
    <citation type="submission" date="2021-02" db="EMBL/GenBank/DDBJ databases">
        <title>Infant gut strain persistence is associated with maternal origin, phylogeny, and functional potential including surface adhesion and iron acquisition.</title>
        <authorList>
            <person name="Lou Y.C."/>
        </authorList>
    </citation>
    <scope>NUCLEOTIDE SEQUENCE</scope>
    <source>
        <strain evidence="2">L1_008_092G1_dasL1_008_092G1_concoct_16</strain>
    </source>
</reference>
<dbReference type="InterPro" id="IPR009898">
    <property type="entry name" value="DUF1440"/>
</dbReference>
<name>A0A943Y5U4_9MICC</name>
<dbReference type="Proteomes" id="UP000739069">
    <property type="component" value="Unassembled WGS sequence"/>
</dbReference>
<evidence type="ECO:0000256" key="1">
    <source>
        <dbReference type="SAM" id="Phobius"/>
    </source>
</evidence>
<accession>A0A943Y5U4</accession>
<comment type="caution">
    <text evidence="2">The sequence shown here is derived from an EMBL/GenBank/DDBJ whole genome shotgun (WGS) entry which is preliminary data.</text>
</comment>
<keyword evidence="1" id="KW-1133">Transmembrane helix</keyword>
<feature type="transmembrane region" description="Helical" evidence="1">
    <location>
        <begin position="130"/>
        <end position="151"/>
    </location>
</feature>
<dbReference type="EMBL" id="JAGZXI010000005">
    <property type="protein sequence ID" value="MBS6634868.1"/>
    <property type="molecule type" value="Genomic_DNA"/>
</dbReference>
<evidence type="ECO:0000313" key="3">
    <source>
        <dbReference type="Proteomes" id="UP000739069"/>
    </source>
</evidence>
<dbReference type="AlphaFoldDB" id="A0A943Y5U4"/>
<feature type="transmembrane region" description="Helical" evidence="1">
    <location>
        <begin position="32"/>
        <end position="53"/>
    </location>
</feature>
<gene>
    <name evidence="2" type="ORF">KH265_04295</name>
</gene>
<organism evidence="2 3">
    <name type="scientific">Rothia mucilaginosa</name>
    <dbReference type="NCBI Taxonomy" id="43675"/>
    <lineage>
        <taxon>Bacteria</taxon>
        <taxon>Bacillati</taxon>
        <taxon>Actinomycetota</taxon>
        <taxon>Actinomycetes</taxon>
        <taxon>Micrococcales</taxon>
        <taxon>Micrococcaceae</taxon>
        <taxon>Rothia</taxon>
    </lineage>
</organism>